<dbReference type="AlphaFoldDB" id="A0A6G1X520"/>
<accession>A0A6G1X520</accession>
<dbReference type="Proteomes" id="UP000480185">
    <property type="component" value="Unassembled WGS sequence"/>
</dbReference>
<proteinExistence type="predicted"/>
<comment type="caution">
    <text evidence="1">The sequence shown here is derived from an EMBL/GenBank/DDBJ whole genome shotgun (WGS) entry which is preliminary data.</text>
</comment>
<dbReference type="OrthoDB" id="2438315at2"/>
<organism evidence="1 2">
    <name type="scientific">Salinibacillus xinjiangensis</name>
    <dbReference type="NCBI Taxonomy" id="1229268"/>
    <lineage>
        <taxon>Bacteria</taxon>
        <taxon>Bacillati</taxon>
        <taxon>Bacillota</taxon>
        <taxon>Bacilli</taxon>
        <taxon>Bacillales</taxon>
        <taxon>Bacillaceae</taxon>
        <taxon>Salinibacillus</taxon>
    </lineage>
</organism>
<protein>
    <submittedName>
        <fullName evidence="1">Uncharacterized protein</fullName>
    </submittedName>
</protein>
<keyword evidence="2" id="KW-1185">Reference proteome</keyword>
<evidence type="ECO:0000313" key="2">
    <source>
        <dbReference type="Proteomes" id="UP000480185"/>
    </source>
</evidence>
<sequence length="184" mass="21003">MKRVLVFIFLVSMFFILGCNDSEISDYDDTDVAAIVRGEEITVGDLRFLYPDDKLFEFLDGTIKAKLAEQEVKNLNLDVSQELQEIQETKSIVGTYPAEDDDSEYANAAREFADAQSAKLGLDPEEYFEKHYEKTQETSVYVTAYIEEMLGKPKDIGEGYTEKANKLLDNLLEENEDEIQILIK</sequence>
<dbReference type="EMBL" id="WJNH01000003">
    <property type="protein sequence ID" value="MRG86037.1"/>
    <property type="molecule type" value="Genomic_DNA"/>
</dbReference>
<dbReference type="PROSITE" id="PS51257">
    <property type="entry name" value="PROKAR_LIPOPROTEIN"/>
    <property type="match status" value="1"/>
</dbReference>
<evidence type="ECO:0000313" key="1">
    <source>
        <dbReference type="EMBL" id="MRG86037.1"/>
    </source>
</evidence>
<dbReference type="RefSeq" id="WP_153727957.1">
    <property type="nucleotide sequence ID" value="NZ_WJNH01000003.1"/>
</dbReference>
<gene>
    <name evidence="1" type="ORF">GH754_06810</name>
</gene>
<name>A0A6G1X520_9BACI</name>
<reference evidence="1 2" key="1">
    <citation type="submission" date="2019-11" db="EMBL/GenBank/DDBJ databases">
        <authorList>
            <person name="Li J."/>
        </authorList>
    </citation>
    <scope>NUCLEOTIDE SEQUENCE [LARGE SCALE GENOMIC DNA]</scope>
    <source>
        <strain evidence="1 2">J4</strain>
    </source>
</reference>